<evidence type="ECO:0000256" key="1">
    <source>
        <dbReference type="SAM" id="MobiDB-lite"/>
    </source>
</evidence>
<proteinExistence type="predicted"/>
<dbReference type="InterPro" id="IPR012816">
    <property type="entry name" value="NADAR"/>
</dbReference>
<gene>
    <name evidence="3" type="ORF">M407DRAFT_31478</name>
</gene>
<dbReference type="EMBL" id="KN823255">
    <property type="protein sequence ID" value="KIO18860.1"/>
    <property type="molecule type" value="Genomic_DNA"/>
</dbReference>
<accession>A0A0C3PVB5</accession>
<reference evidence="4" key="2">
    <citation type="submission" date="2015-01" db="EMBL/GenBank/DDBJ databases">
        <title>Evolutionary Origins and Diversification of the Mycorrhizal Mutualists.</title>
        <authorList>
            <consortium name="DOE Joint Genome Institute"/>
            <consortium name="Mycorrhizal Genomics Consortium"/>
            <person name="Kohler A."/>
            <person name="Kuo A."/>
            <person name="Nagy L.G."/>
            <person name="Floudas D."/>
            <person name="Copeland A."/>
            <person name="Barry K.W."/>
            <person name="Cichocki N."/>
            <person name="Veneault-Fourrey C."/>
            <person name="LaButti K."/>
            <person name="Lindquist E.A."/>
            <person name="Lipzen A."/>
            <person name="Lundell T."/>
            <person name="Morin E."/>
            <person name="Murat C."/>
            <person name="Riley R."/>
            <person name="Ohm R."/>
            <person name="Sun H."/>
            <person name="Tunlid A."/>
            <person name="Henrissat B."/>
            <person name="Grigoriev I.V."/>
            <person name="Hibbett D.S."/>
            <person name="Martin F."/>
        </authorList>
    </citation>
    <scope>NUCLEOTIDE SEQUENCE [LARGE SCALE GENOMIC DNA]</scope>
    <source>
        <strain evidence="4">MUT 4182</strain>
    </source>
</reference>
<protein>
    <recommendedName>
        <fullName evidence="2">NADAR domain-containing protein</fullName>
    </recommendedName>
</protein>
<sequence>MSASDQASGMCKKCGQRPRSRTLQSNGMIVVDSYCGGSDCTVLPSVAAEFPISSAPTPAAVGNSDSVSIRPEDLRDPVSKTGKSKGKLPSRSVNLPSRIDEDDDGAYLPLNLEGPSDDDDLPADLPAVPPSLTWTSMDMLRFYDQTGPFFELSNYAPYPVTWGGKAYPTAEHLFQASKATEHIRRGGDQPQFAYNESRKWAPEIRPDWKGKSMGIMRGILSLKFTQHPRLQRLLLDTGDKFLVFNAGKDDDFWGNGAGGTGRNELGIALMRLRIKLRNATNVAL</sequence>
<dbReference type="HOGENOM" id="CLU_980687_0_0_1"/>
<dbReference type="STRING" id="1051891.A0A0C3PVB5"/>
<reference evidence="3 4" key="1">
    <citation type="submission" date="2014-04" db="EMBL/GenBank/DDBJ databases">
        <authorList>
            <consortium name="DOE Joint Genome Institute"/>
            <person name="Kuo A."/>
            <person name="Girlanda M."/>
            <person name="Perotto S."/>
            <person name="Kohler A."/>
            <person name="Nagy L.G."/>
            <person name="Floudas D."/>
            <person name="Copeland A."/>
            <person name="Barry K.W."/>
            <person name="Cichocki N."/>
            <person name="Veneault-Fourrey C."/>
            <person name="LaButti K."/>
            <person name="Lindquist E.A."/>
            <person name="Lipzen A."/>
            <person name="Lundell T."/>
            <person name="Morin E."/>
            <person name="Murat C."/>
            <person name="Sun H."/>
            <person name="Tunlid A."/>
            <person name="Henrissat B."/>
            <person name="Grigoriev I.V."/>
            <person name="Hibbett D.S."/>
            <person name="Martin F."/>
            <person name="Nordberg H.P."/>
            <person name="Cantor M.N."/>
            <person name="Hua S.X."/>
        </authorList>
    </citation>
    <scope>NUCLEOTIDE SEQUENCE [LARGE SCALE GENOMIC DNA]</scope>
    <source>
        <strain evidence="3 4">MUT 4182</strain>
    </source>
</reference>
<dbReference type="SUPFAM" id="SSF143990">
    <property type="entry name" value="YbiA-like"/>
    <property type="match status" value="1"/>
</dbReference>
<dbReference type="OrthoDB" id="206452at2759"/>
<dbReference type="AlphaFoldDB" id="A0A0C3PVB5"/>
<dbReference type="Proteomes" id="UP000054248">
    <property type="component" value="Unassembled WGS sequence"/>
</dbReference>
<dbReference type="Pfam" id="PF08719">
    <property type="entry name" value="NADAR"/>
    <property type="match status" value="1"/>
</dbReference>
<dbReference type="Gene3D" id="1.10.357.40">
    <property type="entry name" value="YbiA-like"/>
    <property type="match status" value="1"/>
</dbReference>
<name>A0A0C3PVB5_9AGAM</name>
<dbReference type="InterPro" id="IPR037238">
    <property type="entry name" value="YbiA-like_sf"/>
</dbReference>
<organism evidence="3 4">
    <name type="scientific">Tulasnella calospora MUT 4182</name>
    <dbReference type="NCBI Taxonomy" id="1051891"/>
    <lineage>
        <taxon>Eukaryota</taxon>
        <taxon>Fungi</taxon>
        <taxon>Dikarya</taxon>
        <taxon>Basidiomycota</taxon>
        <taxon>Agaricomycotina</taxon>
        <taxon>Agaricomycetes</taxon>
        <taxon>Cantharellales</taxon>
        <taxon>Tulasnellaceae</taxon>
        <taxon>Tulasnella</taxon>
    </lineage>
</organism>
<dbReference type="CDD" id="cd15457">
    <property type="entry name" value="NADAR"/>
    <property type="match status" value="1"/>
</dbReference>
<evidence type="ECO:0000259" key="2">
    <source>
        <dbReference type="Pfam" id="PF08719"/>
    </source>
</evidence>
<evidence type="ECO:0000313" key="4">
    <source>
        <dbReference type="Proteomes" id="UP000054248"/>
    </source>
</evidence>
<evidence type="ECO:0000313" key="3">
    <source>
        <dbReference type="EMBL" id="KIO18860.1"/>
    </source>
</evidence>
<feature type="domain" description="NADAR" evidence="2">
    <location>
        <begin position="142"/>
        <end position="277"/>
    </location>
</feature>
<keyword evidence="4" id="KW-1185">Reference proteome</keyword>
<feature type="region of interest" description="Disordered" evidence="1">
    <location>
        <begin position="54"/>
        <end position="123"/>
    </location>
</feature>